<dbReference type="RefSeq" id="WP_096329781.1">
    <property type="nucleotide sequence ID" value="NZ_FOMX01000009.1"/>
</dbReference>
<feature type="signal peptide" evidence="2">
    <location>
        <begin position="1"/>
        <end position="20"/>
    </location>
</feature>
<gene>
    <name evidence="3" type="ORF">SAMN02745121_03135</name>
</gene>
<evidence type="ECO:0000256" key="1">
    <source>
        <dbReference type="SAM" id="MobiDB-lite"/>
    </source>
</evidence>
<organism evidence="3 4">
    <name type="scientific">Nannocystis exedens</name>
    <dbReference type="NCBI Taxonomy" id="54"/>
    <lineage>
        <taxon>Bacteria</taxon>
        <taxon>Pseudomonadati</taxon>
        <taxon>Myxococcota</taxon>
        <taxon>Polyangia</taxon>
        <taxon>Nannocystales</taxon>
        <taxon>Nannocystaceae</taxon>
        <taxon>Nannocystis</taxon>
    </lineage>
</organism>
<feature type="compositionally biased region" description="Low complexity" evidence="1">
    <location>
        <begin position="28"/>
        <end position="69"/>
    </location>
</feature>
<keyword evidence="2" id="KW-0732">Signal</keyword>
<dbReference type="EMBL" id="FOMX01000009">
    <property type="protein sequence ID" value="SFE14031.1"/>
    <property type="molecule type" value="Genomic_DNA"/>
</dbReference>
<feature type="region of interest" description="Disordered" evidence="1">
    <location>
        <begin position="19"/>
        <end position="98"/>
    </location>
</feature>
<sequence length="321" mass="32813">MSKRACLALAWLTLSGCVSRPGDFGSSATEAGDPTGDTGDGSTAPAPGTTTTTTTTTTTSPTTGPGDDPVVTATSAGSDPSGTDGDTVDFINPPDGGPVGKECDQWVQDCPEGQKCNAYSGDGDLAWESLKCVDVVPDPDGLYEPCEVFGSHVSGEDSCDVGLMCWDVVDGKGTCIAYCTGSPDQPGCPDPESSCILTAEGVITLCLPSCDPLQQDCDGGDLCIPNPGDPHAFICVLDASGDEGQVFDPCDYANECDAGLYCMGTTLAEECDPQSSGCCLPFCATSLPNTCPGQGQECLPWWGEDPPEPGLENLGVCGLPQ</sequence>
<dbReference type="Proteomes" id="UP000199400">
    <property type="component" value="Unassembled WGS sequence"/>
</dbReference>
<accession>A0A1I1Y3A6</accession>
<reference evidence="4" key="1">
    <citation type="submission" date="2016-10" db="EMBL/GenBank/DDBJ databases">
        <authorList>
            <person name="Varghese N."/>
            <person name="Submissions S."/>
        </authorList>
    </citation>
    <scope>NUCLEOTIDE SEQUENCE [LARGE SCALE GENOMIC DNA]</scope>
    <source>
        <strain evidence="4">ATCC 25963</strain>
    </source>
</reference>
<evidence type="ECO:0000256" key="2">
    <source>
        <dbReference type="SAM" id="SignalP"/>
    </source>
</evidence>
<proteinExistence type="predicted"/>
<name>A0A1I1Y3A6_9BACT</name>
<feature type="compositionally biased region" description="Polar residues" evidence="1">
    <location>
        <begin position="72"/>
        <end position="81"/>
    </location>
</feature>
<evidence type="ECO:0000313" key="3">
    <source>
        <dbReference type="EMBL" id="SFE14031.1"/>
    </source>
</evidence>
<evidence type="ECO:0000313" key="4">
    <source>
        <dbReference type="Proteomes" id="UP000199400"/>
    </source>
</evidence>
<feature type="chain" id="PRO_5011606409" evidence="2">
    <location>
        <begin position="21"/>
        <end position="321"/>
    </location>
</feature>
<keyword evidence="4" id="KW-1185">Reference proteome</keyword>
<dbReference type="PROSITE" id="PS51257">
    <property type="entry name" value="PROKAR_LIPOPROTEIN"/>
    <property type="match status" value="1"/>
</dbReference>
<protein>
    <submittedName>
        <fullName evidence="3">Uncharacterized protein</fullName>
    </submittedName>
</protein>
<dbReference type="AlphaFoldDB" id="A0A1I1Y3A6"/>